<dbReference type="RefSeq" id="WP_109712479.1">
    <property type="nucleotide sequence ID" value="NZ_QGDS01000009.1"/>
</dbReference>
<dbReference type="InterPro" id="IPR031629">
    <property type="entry name" value="DpaA_N"/>
</dbReference>
<dbReference type="Gene3D" id="3.40.50.720">
    <property type="entry name" value="NAD(P)-binding Rossmann-like Domain"/>
    <property type="match status" value="1"/>
</dbReference>
<dbReference type="SUPFAM" id="SSF51735">
    <property type="entry name" value="NAD(P)-binding Rossmann-fold domains"/>
    <property type="match status" value="1"/>
</dbReference>
<proteinExistence type="predicted"/>
<dbReference type="InterPro" id="IPR006140">
    <property type="entry name" value="D-isomer_DH_NAD-bd"/>
</dbReference>
<feature type="domain" description="Dipicolinate synthase subunit A N-terminal" evidence="2">
    <location>
        <begin position="8"/>
        <end position="128"/>
    </location>
</feature>
<dbReference type="OrthoDB" id="8840764at2"/>
<evidence type="ECO:0000313" key="3">
    <source>
        <dbReference type="EMBL" id="SUQ15038.1"/>
    </source>
</evidence>
<dbReference type="GO" id="GO:0051287">
    <property type="term" value="F:NAD binding"/>
    <property type="evidence" value="ECO:0007669"/>
    <property type="project" value="InterPro"/>
</dbReference>
<keyword evidence="4" id="KW-1185">Reference proteome</keyword>
<gene>
    <name evidence="3" type="ORF">SAMN05216529_10989</name>
</gene>
<evidence type="ECO:0000259" key="2">
    <source>
        <dbReference type="Pfam" id="PF16924"/>
    </source>
</evidence>
<feature type="domain" description="D-isomer specific 2-hydroxyacid dehydrogenase NAD-binding" evidence="1">
    <location>
        <begin position="154"/>
        <end position="248"/>
    </location>
</feature>
<dbReference type="Proteomes" id="UP000254051">
    <property type="component" value="Unassembled WGS sequence"/>
</dbReference>
<evidence type="ECO:0000313" key="4">
    <source>
        <dbReference type="Proteomes" id="UP000254051"/>
    </source>
</evidence>
<dbReference type="AlphaFoldDB" id="A0A315ZVQ5"/>
<dbReference type="Pfam" id="PF02826">
    <property type="entry name" value="2-Hacid_dh_C"/>
    <property type="match status" value="1"/>
</dbReference>
<dbReference type="EMBL" id="UHJJ01000009">
    <property type="protein sequence ID" value="SUQ15038.1"/>
    <property type="molecule type" value="Genomic_DNA"/>
</dbReference>
<reference evidence="4" key="1">
    <citation type="submission" date="2017-07" db="EMBL/GenBank/DDBJ databases">
        <authorList>
            <person name="Varghese N."/>
            <person name="Submissions S."/>
        </authorList>
    </citation>
    <scope>NUCLEOTIDE SEQUENCE [LARGE SCALE GENOMIC DNA]</scope>
    <source>
        <strain evidence="4">NLAE-zl-C134</strain>
    </source>
</reference>
<dbReference type="Pfam" id="PF16924">
    <property type="entry name" value="DpaA_N"/>
    <property type="match status" value="1"/>
</dbReference>
<protein>
    <submittedName>
        <fullName evidence="3">Dipicolinate synthase subunit A</fullName>
    </submittedName>
</protein>
<evidence type="ECO:0000259" key="1">
    <source>
        <dbReference type="Pfam" id="PF02826"/>
    </source>
</evidence>
<organism evidence="3 4">
    <name type="scientific">Faecalicatena contorta</name>
    <dbReference type="NCBI Taxonomy" id="39482"/>
    <lineage>
        <taxon>Bacteria</taxon>
        <taxon>Bacillati</taxon>
        <taxon>Bacillota</taxon>
        <taxon>Clostridia</taxon>
        <taxon>Lachnospirales</taxon>
        <taxon>Lachnospiraceae</taxon>
        <taxon>Faecalicatena</taxon>
    </lineage>
</organism>
<sequence length="303" mass="32559">MKHLKYDYAVVGGDIRQVYLTAELAGHQNRICHYALAAEPDKNKYPDASHVVAASSLENACAYSSCIICPIPLSKSGSHLNQNGLTEDLSLKSLLVALQPEQYFFAGCIPEDFRNSAIEKGVFAFDLMQNNTLAIYNTIATAEGAICEAISKSPINLNKSRCAVLGYGKCGRTLVSYLKGLFCHTYACSNNPEEQAQAAIISDSTGDLKDFKKSAGEFDFVFNTIPALVITADILAVMKDSVTIIDIASAPGGVDYQSAKNLGRTALLVPGLPGKYAPASSARALKESIETILSQEKCKTIKE</sequence>
<accession>A0A315ZVQ5</accession>
<name>A0A315ZVQ5_9FIRM</name>
<dbReference type="InterPro" id="IPR036291">
    <property type="entry name" value="NAD(P)-bd_dom_sf"/>
</dbReference>